<gene>
    <name evidence="2" type="ORF">F6B43_19455</name>
</gene>
<evidence type="ECO:0000256" key="1">
    <source>
        <dbReference type="SAM" id="MobiDB-lite"/>
    </source>
</evidence>
<feature type="region of interest" description="Disordered" evidence="1">
    <location>
        <begin position="1"/>
        <end position="32"/>
    </location>
</feature>
<sequence length="289" mass="31384">MAARTEVSSHPSAEPGPEEQRSGHPDRGSVSTREWLVRAEEAHKRDRRNLWLGAARLDGRGRFTVAFAIPRRQMSVRFVDLIEIERQAGIVFAHNHLEVAADAVFVLSEISLSVDPAWRNHPGFSGEVEVSRVDPTAASHQSSRKVAMRFRLTIDGNSFAEGFARVSFLPPALYARVRARVSAPSADESSGGETDPGAAIVDPLDPLTTDHPTDHVPGMAVAAAIEKAVADGWSGRALRMLSLSFQNYIEHDPPPLVRFDPLDGDDIRGHIQQGGVTKGMFTGALTDAT</sequence>
<protein>
    <submittedName>
        <fullName evidence="2">Uncharacterized protein</fullName>
    </submittedName>
</protein>
<evidence type="ECO:0000313" key="3">
    <source>
        <dbReference type="Proteomes" id="UP000325827"/>
    </source>
</evidence>
<evidence type="ECO:0000313" key="2">
    <source>
        <dbReference type="EMBL" id="KAA9104544.1"/>
    </source>
</evidence>
<name>A0A5J5IY87_9MICO</name>
<proteinExistence type="predicted"/>
<feature type="compositionally biased region" description="Basic and acidic residues" evidence="1">
    <location>
        <begin position="18"/>
        <end position="27"/>
    </location>
</feature>
<reference evidence="3" key="1">
    <citation type="submission" date="2019-09" db="EMBL/GenBank/DDBJ databases">
        <title>Mumia zhuanghuii sp. nov. isolated from the intestinal contents of plateau pika (Ochotona curzoniae) in the Qinghai-Tibet plateau of China.</title>
        <authorList>
            <person name="Tian Z."/>
        </authorList>
    </citation>
    <scope>NUCLEOTIDE SEQUENCE [LARGE SCALE GENOMIC DNA]</scope>
    <source>
        <strain evidence="3">JCM 30598</strain>
    </source>
</reference>
<dbReference type="Proteomes" id="UP000325827">
    <property type="component" value="Unassembled WGS sequence"/>
</dbReference>
<keyword evidence="3" id="KW-1185">Reference proteome</keyword>
<dbReference type="AlphaFoldDB" id="A0A5J5IY87"/>
<accession>A0A5J5IY87</accession>
<feature type="compositionally biased region" description="Polar residues" evidence="1">
    <location>
        <begin position="1"/>
        <end position="11"/>
    </location>
</feature>
<dbReference type="EMBL" id="VYSA01000008">
    <property type="protein sequence ID" value="KAA9104544.1"/>
    <property type="molecule type" value="Genomic_DNA"/>
</dbReference>
<dbReference type="OrthoDB" id="5076479at2"/>
<organism evidence="2 3">
    <name type="scientific">Microbacterium rhizomatis</name>
    <dbReference type="NCBI Taxonomy" id="1631477"/>
    <lineage>
        <taxon>Bacteria</taxon>
        <taxon>Bacillati</taxon>
        <taxon>Actinomycetota</taxon>
        <taxon>Actinomycetes</taxon>
        <taxon>Micrococcales</taxon>
        <taxon>Microbacteriaceae</taxon>
        <taxon>Microbacterium</taxon>
    </lineage>
</organism>
<comment type="caution">
    <text evidence="2">The sequence shown here is derived from an EMBL/GenBank/DDBJ whole genome shotgun (WGS) entry which is preliminary data.</text>
</comment>